<sequence length="58" mass="6283">MTNIPYTELLLAVNIIVLMIASSLSSSNQLNIAQMLKTIADKIDSLETSTKEDVDNAS</sequence>
<accession>X1ANB4</accession>
<reference evidence="1" key="1">
    <citation type="journal article" date="2014" name="Front. Microbiol.">
        <title>High frequency of phylogenetically diverse reductive dehalogenase-homologous genes in deep subseafloor sedimentary metagenomes.</title>
        <authorList>
            <person name="Kawai M."/>
            <person name="Futagami T."/>
            <person name="Toyoda A."/>
            <person name="Takaki Y."/>
            <person name="Nishi S."/>
            <person name="Hori S."/>
            <person name="Arai W."/>
            <person name="Tsubouchi T."/>
            <person name="Morono Y."/>
            <person name="Uchiyama I."/>
            <person name="Ito T."/>
            <person name="Fujiyama A."/>
            <person name="Inagaki F."/>
            <person name="Takami H."/>
        </authorList>
    </citation>
    <scope>NUCLEOTIDE SEQUENCE</scope>
    <source>
        <strain evidence="1">Expedition CK06-06</strain>
    </source>
</reference>
<proteinExistence type="predicted"/>
<organism evidence="1">
    <name type="scientific">marine sediment metagenome</name>
    <dbReference type="NCBI Taxonomy" id="412755"/>
    <lineage>
        <taxon>unclassified sequences</taxon>
        <taxon>metagenomes</taxon>
        <taxon>ecological metagenomes</taxon>
    </lineage>
</organism>
<comment type="caution">
    <text evidence="1">The sequence shown here is derived from an EMBL/GenBank/DDBJ whole genome shotgun (WGS) entry which is preliminary data.</text>
</comment>
<name>X1ANB4_9ZZZZ</name>
<dbReference type="AlphaFoldDB" id="X1ANB4"/>
<gene>
    <name evidence="1" type="ORF">S01H4_18591</name>
</gene>
<evidence type="ECO:0000313" key="1">
    <source>
        <dbReference type="EMBL" id="GAG70897.1"/>
    </source>
</evidence>
<protein>
    <submittedName>
        <fullName evidence="1">Uncharacterized protein</fullName>
    </submittedName>
</protein>
<dbReference type="EMBL" id="BART01008249">
    <property type="protein sequence ID" value="GAG70897.1"/>
    <property type="molecule type" value="Genomic_DNA"/>
</dbReference>